<protein>
    <submittedName>
        <fullName evidence="1">Uncharacterized protein</fullName>
    </submittedName>
</protein>
<comment type="caution">
    <text evidence="1">The sequence shown here is derived from an EMBL/GenBank/DDBJ whole genome shotgun (WGS) entry which is preliminary data.</text>
</comment>
<name>A0A4R2QU22_9PSEU</name>
<dbReference type="Proteomes" id="UP000294911">
    <property type="component" value="Unassembled WGS sequence"/>
</dbReference>
<organism evidence="1 2">
    <name type="scientific">Tamaricihabitans halophyticus</name>
    <dbReference type="NCBI Taxonomy" id="1262583"/>
    <lineage>
        <taxon>Bacteria</taxon>
        <taxon>Bacillati</taxon>
        <taxon>Actinomycetota</taxon>
        <taxon>Actinomycetes</taxon>
        <taxon>Pseudonocardiales</taxon>
        <taxon>Pseudonocardiaceae</taxon>
        <taxon>Tamaricihabitans</taxon>
    </lineage>
</organism>
<dbReference type="AlphaFoldDB" id="A0A4R2QU22"/>
<gene>
    <name evidence="1" type="ORF">EV191_10417</name>
</gene>
<keyword evidence="2" id="KW-1185">Reference proteome</keyword>
<evidence type="ECO:0000313" key="1">
    <source>
        <dbReference type="EMBL" id="TCP53450.1"/>
    </source>
</evidence>
<accession>A0A4R2QU22</accession>
<dbReference type="EMBL" id="SLXQ01000004">
    <property type="protein sequence ID" value="TCP53450.1"/>
    <property type="molecule type" value="Genomic_DNA"/>
</dbReference>
<evidence type="ECO:0000313" key="2">
    <source>
        <dbReference type="Proteomes" id="UP000294911"/>
    </source>
</evidence>
<sequence length="84" mass="9095">MSFRHVIQARGTKPGESCTLVCQMSGTSIDLIPFGDPRCGVRLTTEDARSLAQALLEATGDEPVFTNDEGRRVAWRLLKLCGGS</sequence>
<proteinExistence type="predicted"/>
<reference evidence="1 2" key="1">
    <citation type="submission" date="2019-03" db="EMBL/GenBank/DDBJ databases">
        <title>Genomic Encyclopedia of Type Strains, Phase IV (KMG-IV): sequencing the most valuable type-strain genomes for metagenomic binning, comparative biology and taxonomic classification.</title>
        <authorList>
            <person name="Goeker M."/>
        </authorList>
    </citation>
    <scope>NUCLEOTIDE SEQUENCE [LARGE SCALE GENOMIC DNA]</scope>
    <source>
        <strain evidence="1 2">DSM 45765</strain>
    </source>
</reference>